<keyword evidence="5" id="KW-1185">Reference proteome</keyword>
<evidence type="ECO:0000259" key="3">
    <source>
        <dbReference type="Pfam" id="PF25137"/>
    </source>
</evidence>
<dbReference type="InterPro" id="IPR056798">
    <property type="entry name" value="ADH_Fe_C"/>
</dbReference>
<dbReference type="GO" id="GO:0046872">
    <property type="term" value="F:metal ion binding"/>
    <property type="evidence" value="ECO:0007669"/>
    <property type="project" value="InterPro"/>
</dbReference>
<gene>
    <name evidence="4" type="ORF">IAG03_08915</name>
</gene>
<dbReference type="Pfam" id="PF00465">
    <property type="entry name" value="Fe-ADH"/>
    <property type="match status" value="1"/>
</dbReference>
<organism evidence="4 5">
    <name type="scientific">Yeguia hominis</name>
    <dbReference type="NCBI Taxonomy" id="2763662"/>
    <lineage>
        <taxon>Bacteria</taxon>
        <taxon>Bacillati</taxon>
        <taxon>Bacillota</taxon>
        <taxon>Clostridia</taxon>
        <taxon>Eubacteriales</taxon>
        <taxon>Yeguiaceae</taxon>
        <taxon>Yeguia</taxon>
    </lineage>
</organism>
<evidence type="ECO:0000256" key="1">
    <source>
        <dbReference type="ARBA" id="ARBA00023002"/>
    </source>
</evidence>
<dbReference type="Gene3D" id="3.40.50.1970">
    <property type="match status" value="1"/>
</dbReference>
<dbReference type="GO" id="GO:1990362">
    <property type="term" value="F:butanol dehydrogenase (NAD+) activity"/>
    <property type="evidence" value="ECO:0007669"/>
    <property type="project" value="InterPro"/>
</dbReference>
<feature type="domain" description="Fe-containing alcohol dehydrogenase-like C-terminal" evidence="3">
    <location>
        <begin position="195"/>
        <end position="391"/>
    </location>
</feature>
<keyword evidence="1" id="KW-0560">Oxidoreductase</keyword>
<dbReference type="FunFam" id="3.40.50.1970:FF:000003">
    <property type="entry name" value="Alcohol dehydrogenase, iron-containing"/>
    <property type="match status" value="1"/>
</dbReference>
<dbReference type="PANTHER" id="PTHR43633:SF1">
    <property type="entry name" value="ALCOHOL DEHYDROGENASE YQHD"/>
    <property type="match status" value="1"/>
</dbReference>
<dbReference type="RefSeq" id="WP_249319773.1">
    <property type="nucleotide sequence ID" value="NZ_JACRSN010000012.1"/>
</dbReference>
<sequence length="393" mass="42684">MQNFEYYSPCKIVFGKGAENQVAKELLCYGAKRVLLVFGGGSVRKSGLLQRMEENLDAAGIAHASFGGAKPNPVVSHAREGVQKARSFQSDFILAVGGGSAIDTAKAIAHGAANPETDIWEFWLKKVPLTRSLPVGAVLTIPAAGSETSDSAVLTNEETGEKRGLSTDFNVPKLAFMDPELTFTLSDFQVTCGITDILMHTLDRYFTHTKNNELTDAIAEAVLRTAFKNGAIAAKDHHNYEAMSELMWCGSISHNRMTGLGAQTDFSTHKLGHELSARFDVAHGASLSAVWGSWAKAVYREEPERFACYGERVWGIQKSTPEEAAVAAIDATVAYFQRIHAPVCFTELGIGVQTDETLHALAHACTSKTGGKTGFFKRLSEEDVYEIYRAANH</sequence>
<comment type="caution">
    <text evidence="4">The sequence shown here is derived from an EMBL/GenBank/DDBJ whole genome shotgun (WGS) entry which is preliminary data.</text>
</comment>
<evidence type="ECO:0000313" key="4">
    <source>
        <dbReference type="EMBL" id="MBC8534115.1"/>
    </source>
</evidence>
<dbReference type="GO" id="GO:0005829">
    <property type="term" value="C:cytosol"/>
    <property type="evidence" value="ECO:0007669"/>
    <property type="project" value="TreeGrafter"/>
</dbReference>
<reference evidence="4" key="1">
    <citation type="submission" date="2020-08" db="EMBL/GenBank/DDBJ databases">
        <title>Genome public.</title>
        <authorList>
            <person name="Liu C."/>
            <person name="Sun Q."/>
        </authorList>
    </citation>
    <scope>NUCLEOTIDE SEQUENCE</scope>
    <source>
        <strain evidence="4">NSJ-40</strain>
    </source>
</reference>
<proteinExistence type="predicted"/>
<dbReference type="Proteomes" id="UP000651482">
    <property type="component" value="Unassembled WGS sequence"/>
</dbReference>
<accession>A0A926D816</accession>
<dbReference type="GO" id="GO:0008106">
    <property type="term" value="F:alcohol dehydrogenase (NADP+) activity"/>
    <property type="evidence" value="ECO:0007669"/>
    <property type="project" value="TreeGrafter"/>
</dbReference>
<dbReference type="Gene3D" id="1.20.1090.10">
    <property type="entry name" value="Dehydroquinate synthase-like - alpha domain"/>
    <property type="match status" value="1"/>
</dbReference>
<dbReference type="SUPFAM" id="SSF56796">
    <property type="entry name" value="Dehydroquinate synthase-like"/>
    <property type="match status" value="1"/>
</dbReference>
<dbReference type="Pfam" id="PF25137">
    <property type="entry name" value="ADH_Fe_C"/>
    <property type="match status" value="1"/>
</dbReference>
<evidence type="ECO:0000259" key="2">
    <source>
        <dbReference type="Pfam" id="PF00465"/>
    </source>
</evidence>
<dbReference type="InterPro" id="IPR044731">
    <property type="entry name" value="BDH-like"/>
</dbReference>
<dbReference type="CDD" id="cd08187">
    <property type="entry name" value="BDH"/>
    <property type="match status" value="1"/>
</dbReference>
<dbReference type="EMBL" id="JACRSN010000012">
    <property type="protein sequence ID" value="MBC8534115.1"/>
    <property type="molecule type" value="Genomic_DNA"/>
</dbReference>
<protein>
    <submittedName>
        <fullName evidence="4">Iron-containing alcohol dehydrogenase</fullName>
    </submittedName>
</protein>
<dbReference type="GO" id="GO:1990002">
    <property type="term" value="F:methylglyoxal reductase (NADPH) (acetol producing) activity"/>
    <property type="evidence" value="ECO:0007669"/>
    <property type="project" value="TreeGrafter"/>
</dbReference>
<dbReference type="AlphaFoldDB" id="A0A926D816"/>
<feature type="domain" description="Alcohol dehydrogenase iron-type/glycerol dehydrogenase GldA" evidence="2">
    <location>
        <begin position="9"/>
        <end position="179"/>
    </location>
</feature>
<dbReference type="InterPro" id="IPR001670">
    <property type="entry name" value="ADH_Fe/GldA"/>
</dbReference>
<evidence type="ECO:0000313" key="5">
    <source>
        <dbReference type="Proteomes" id="UP000651482"/>
    </source>
</evidence>
<name>A0A926D816_9FIRM</name>
<dbReference type="PANTHER" id="PTHR43633">
    <property type="entry name" value="ALCOHOL DEHYDROGENASE YQHD"/>
    <property type="match status" value="1"/>
</dbReference>